<dbReference type="RefSeq" id="WP_008335324.1">
    <property type="nucleotide sequence ID" value="NZ_AFRZ01000001.1"/>
</dbReference>
<dbReference type="InterPro" id="IPR039420">
    <property type="entry name" value="WalR-like"/>
</dbReference>
<dbReference type="PANTHER" id="PTHR48111">
    <property type="entry name" value="REGULATOR OF RPOS"/>
    <property type="match status" value="1"/>
</dbReference>
<dbReference type="PROSITE" id="PS50110">
    <property type="entry name" value="RESPONSE_REGULATORY"/>
    <property type="match status" value="1"/>
</dbReference>
<evidence type="ECO:0000256" key="5">
    <source>
        <dbReference type="ARBA" id="ARBA00023163"/>
    </source>
</evidence>
<name>B6BHK7_SULGG</name>
<keyword evidence="4 7" id="KW-0238">DNA-binding</keyword>
<keyword evidence="11" id="KW-1185">Reference proteome</keyword>
<dbReference type="InterPro" id="IPR011006">
    <property type="entry name" value="CheY-like_superfamily"/>
</dbReference>
<dbReference type="Gene3D" id="1.10.10.10">
    <property type="entry name" value="Winged helix-like DNA-binding domain superfamily/Winged helix DNA-binding domain"/>
    <property type="match status" value="1"/>
</dbReference>
<organism evidence="10 11">
    <name type="scientific">Sulfurimonas gotlandica (strain DSM 19862 / JCM 16533 / GD1)</name>
    <dbReference type="NCBI Taxonomy" id="929558"/>
    <lineage>
        <taxon>Bacteria</taxon>
        <taxon>Pseudomonadati</taxon>
        <taxon>Campylobacterota</taxon>
        <taxon>Epsilonproteobacteria</taxon>
        <taxon>Campylobacterales</taxon>
        <taxon>Sulfurimonadaceae</taxon>
        <taxon>Sulfurimonas</taxon>
    </lineage>
</organism>
<dbReference type="STRING" id="929558.SMGD1_1481"/>
<dbReference type="Proteomes" id="UP000006431">
    <property type="component" value="Unassembled WGS sequence"/>
</dbReference>
<protein>
    <submittedName>
        <fullName evidence="10">Two-component response regulator</fullName>
    </submittedName>
</protein>
<dbReference type="InterPro" id="IPR001789">
    <property type="entry name" value="Sig_transdc_resp-reg_receiver"/>
</dbReference>
<accession>B6BHK7</accession>
<feature type="DNA-binding region" description="OmpR/PhoB-type" evidence="7">
    <location>
        <begin position="127"/>
        <end position="222"/>
    </location>
</feature>
<evidence type="ECO:0000256" key="3">
    <source>
        <dbReference type="ARBA" id="ARBA00023015"/>
    </source>
</evidence>
<keyword evidence="1 6" id="KW-0597">Phosphoprotein</keyword>
<sequence length="223" mass="25596">MKKKLLLLEDDLALNETVVDYFESLGFSVTPVYDGNSALDAIYENNFDLLLLDVNVPDINGFEILKTAREQGSTTPAIFITSLNSMSDLENGYDSGCDDYIRKPFALKELKLRVESILKRDFFHNESSKIQIDANIYYDTNSNLLTVNNDEVQLNNKDAKLLKLFLQNKDTLVTHEVIYSTLWEYGEEISESALRTYIKNLRKHLGKEKIVSIKKLGYRFTTK</sequence>
<evidence type="ECO:0000256" key="2">
    <source>
        <dbReference type="ARBA" id="ARBA00023012"/>
    </source>
</evidence>
<dbReference type="PATRIC" id="fig|929558.5.peg.1472"/>
<keyword evidence="3" id="KW-0805">Transcription regulation</keyword>
<accession>H1FT86</accession>
<dbReference type="Pfam" id="PF00486">
    <property type="entry name" value="Trans_reg_C"/>
    <property type="match status" value="1"/>
</dbReference>
<evidence type="ECO:0000259" key="8">
    <source>
        <dbReference type="PROSITE" id="PS50110"/>
    </source>
</evidence>
<evidence type="ECO:0000256" key="4">
    <source>
        <dbReference type="ARBA" id="ARBA00023125"/>
    </source>
</evidence>
<evidence type="ECO:0000313" key="10">
    <source>
        <dbReference type="EMBL" id="EHP30005.1"/>
    </source>
</evidence>
<dbReference type="SMART" id="SM00448">
    <property type="entry name" value="REC"/>
    <property type="match status" value="1"/>
</dbReference>
<keyword evidence="2" id="KW-0902">Two-component regulatory system</keyword>
<evidence type="ECO:0000313" key="11">
    <source>
        <dbReference type="Proteomes" id="UP000006431"/>
    </source>
</evidence>
<dbReference type="SMART" id="SM00862">
    <property type="entry name" value="Trans_reg_C"/>
    <property type="match status" value="1"/>
</dbReference>
<reference evidence="10 11" key="1">
    <citation type="journal article" date="2012" name="Proc. Natl. Acad. Sci. U.S.A.">
        <title>Genome and physiology of a model Epsilonproteobacterium responsible for sulfide detoxification in marine oxygen depletion zones.</title>
        <authorList>
            <person name="Grote J."/>
            <person name="Schott T."/>
            <person name="Bruckner C.G."/>
            <person name="Glockner F.O."/>
            <person name="Jost G."/>
            <person name="Teeling H."/>
            <person name="Labrenz M."/>
            <person name="Jurgens K."/>
        </authorList>
    </citation>
    <scope>NUCLEOTIDE SEQUENCE [LARGE SCALE GENOMIC DNA]</scope>
    <source>
        <strain evidence="10 11">GD1</strain>
    </source>
</reference>
<evidence type="ECO:0000256" key="7">
    <source>
        <dbReference type="PROSITE-ProRule" id="PRU01091"/>
    </source>
</evidence>
<feature type="domain" description="OmpR/PhoB-type" evidence="9">
    <location>
        <begin position="127"/>
        <end position="222"/>
    </location>
</feature>
<dbReference type="AlphaFoldDB" id="B6BHK7"/>
<dbReference type="GO" id="GO:0006355">
    <property type="term" value="P:regulation of DNA-templated transcription"/>
    <property type="evidence" value="ECO:0007669"/>
    <property type="project" value="InterPro"/>
</dbReference>
<evidence type="ECO:0000259" key="9">
    <source>
        <dbReference type="PROSITE" id="PS51755"/>
    </source>
</evidence>
<dbReference type="GO" id="GO:0032993">
    <property type="term" value="C:protein-DNA complex"/>
    <property type="evidence" value="ECO:0007669"/>
    <property type="project" value="TreeGrafter"/>
</dbReference>
<evidence type="ECO:0000256" key="6">
    <source>
        <dbReference type="PROSITE-ProRule" id="PRU00169"/>
    </source>
</evidence>
<feature type="modified residue" description="4-aspartylphosphate" evidence="6">
    <location>
        <position position="53"/>
    </location>
</feature>
<dbReference type="HOGENOM" id="CLU_000445_30_3_7"/>
<dbReference type="OrthoDB" id="8912111at2"/>
<dbReference type="EMBL" id="AFRZ01000001">
    <property type="protein sequence ID" value="EHP30005.1"/>
    <property type="molecule type" value="Genomic_DNA"/>
</dbReference>
<dbReference type="Gene3D" id="3.40.50.2300">
    <property type="match status" value="1"/>
</dbReference>
<dbReference type="PANTHER" id="PTHR48111:SF21">
    <property type="entry name" value="DNA-BINDING DUAL MASTER TRANSCRIPTIONAL REGULATOR RPAA"/>
    <property type="match status" value="1"/>
</dbReference>
<proteinExistence type="predicted"/>
<gene>
    <name evidence="10" type="ORF">SMGD1_1481</name>
</gene>
<dbReference type="InterPro" id="IPR001867">
    <property type="entry name" value="OmpR/PhoB-type_DNA-bd"/>
</dbReference>
<dbReference type="GO" id="GO:0000156">
    <property type="term" value="F:phosphorelay response regulator activity"/>
    <property type="evidence" value="ECO:0007669"/>
    <property type="project" value="TreeGrafter"/>
</dbReference>
<keyword evidence="5" id="KW-0804">Transcription</keyword>
<dbReference type="eggNOG" id="COG0745">
    <property type="taxonomic scope" value="Bacteria"/>
</dbReference>
<dbReference type="GO" id="GO:0000976">
    <property type="term" value="F:transcription cis-regulatory region binding"/>
    <property type="evidence" value="ECO:0007669"/>
    <property type="project" value="TreeGrafter"/>
</dbReference>
<dbReference type="Pfam" id="PF00072">
    <property type="entry name" value="Response_reg"/>
    <property type="match status" value="1"/>
</dbReference>
<evidence type="ECO:0000256" key="1">
    <source>
        <dbReference type="ARBA" id="ARBA00022553"/>
    </source>
</evidence>
<dbReference type="SUPFAM" id="SSF52172">
    <property type="entry name" value="CheY-like"/>
    <property type="match status" value="1"/>
</dbReference>
<dbReference type="GO" id="GO:0005829">
    <property type="term" value="C:cytosol"/>
    <property type="evidence" value="ECO:0007669"/>
    <property type="project" value="TreeGrafter"/>
</dbReference>
<dbReference type="CDD" id="cd00383">
    <property type="entry name" value="trans_reg_C"/>
    <property type="match status" value="1"/>
</dbReference>
<dbReference type="InterPro" id="IPR036388">
    <property type="entry name" value="WH-like_DNA-bd_sf"/>
</dbReference>
<dbReference type="PROSITE" id="PS51755">
    <property type="entry name" value="OMPR_PHOB"/>
    <property type="match status" value="1"/>
</dbReference>
<feature type="domain" description="Response regulatory" evidence="8">
    <location>
        <begin position="4"/>
        <end position="118"/>
    </location>
</feature>
<comment type="caution">
    <text evidence="10">The sequence shown here is derived from an EMBL/GenBank/DDBJ whole genome shotgun (WGS) entry which is preliminary data.</text>
</comment>